<gene>
    <name evidence="1" type="ORF">ERJ77_25140</name>
</gene>
<accession>A0AAW4BHS3</accession>
<organism evidence="1 2">
    <name type="scientific">Vibrio anguillarum</name>
    <name type="common">Listonella anguillarum</name>
    <dbReference type="NCBI Taxonomy" id="55601"/>
    <lineage>
        <taxon>Bacteria</taxon>
        <taxon>Pseudomonadati</taxon>
        <taxon>Pseudomonadota</taxon>
        <taxon>Gammaproteobacteria</taxon>
        <taxon>Vibrionales</taxon>
        <taxon>Vibrionaceae</taxon>
        <taxon>Vibrio</taxon>
    </lineage>
</organism>
<reference evidence="1" key="1">
    <citation type="journal article" date="2021" name="PeerJ">
        <title>Analysis of 44 Vibrio anguillarum genomes reveals high genetic diversity.</title>
        <authorList>
            <person name="Hansen M.J."/>
            <person name="Dalsgaard I."/>
        </authorList>
    </citation>
    <scope>NUCLEOTIDE SEQUENCE</scope>
    <source>
        <strain evidence="1">850617-1/1</strain>
    </source>
</reference>
<comment type="caution">
    <text evidence="1">The sequence shown here is derived from an EMBL/GenBank/DDBJ whole genome shotgun (WGS) entry which is preliminary data.</text>
</comment>
<evidence type="ECO:0000313" key="2">
    <source>
        <dbReference type="Proteomes" id="UP000786185"/>
    </source>
</evidence>
<dbReference type="EMBL" id="SCLC01001243">
    <property type="protein sequence ID" value="MBF4437707.1"/>
    <property type="molecule type" value="Genomic_DNA"/>
</dbReference>
<protein>
    <submittedName>
        <fullName evidence="1">Uncharacterized protein</fullName>
    </submittedName>
</protein>
<dbReference type="Proteomes" id="UP000786185">
    <property type="component" value="Unassembled WGS sequence"/>
</dbReference>
<feature type="non-terminal residue" evidence="1">
    <location>
        <position position="1"/>
    </location>
</feature>
<proteinExistence type="predicted"/>
<feature type="non-terminal residue" evidence="1">
    <location>
        <position position="144"/>
    </location>
</feature>
<name>A0AAW4BHS3_VIBAN</name>
<sequence>KQLLAATHTIEGAARCSDINAAKEFAKKELGVEVLPYEEFLAKYADKNGEKTIIGTGCKNVYSSQADKYRRRNHFSPKDFNVDHLACSDIHNCFNCENQVIIESVEDIWCLLSYRESIIDSKVHHLSEQHFNKNYSDLLNSVNR</sequence>
<dbReference type="AlphaFoldDB" id="A0AAW4BHS3"/>
<evidence type="ECO:0000313" key="1">
    <source>
        <dbReference type="EMBL" id="MBF4437707.1"/>
    </source>
</evidence>